<keyword evidence="3 8" id="KW-0375">Hydrogen ion transport</keyword>
<dbReference type="Proteomes" id="UP000430564">
    <property type="component" value="Unassembled WGS sequence"/>
</dbReference>
<evidence type="ECO:0000256" key="8">
    <source>
        <dbReference type="HAMAP-Rule" id="MF_01416"/>
    </source>
</evidence>
<dbReference type="Pfam" id="PF00213">
    <property type="entry name" value="OSCP"/>
    <property type="match status" value="1"/>
</dbReference>
<evidence type="ECO:0000256" key="3">
    <source>
        <dbReference type="ARBA" id="ARBA00022781"/>
    </source>
</evidence>
<evidence type="ECO:0000256" key="2">
    <source>
        <dbReference type="ARBA" id="ARBA00022448"/>
    </source>
</evidence>
<evidence type="ECO:0000256" key="7">
    <source>
        <dbReference type="ARBA" id="ARBA00023310"/>
    </source>
</evidence>
<dbReference type="AlphaFoldDB" id="A0A6I1EQ82"/>
<dbReference type="NCBIfam" id="TIGR01145">
    <property type="entry name" value="ATP_synt_delta"/>
    <property type="match status" value="1"/>
</dbReference>
<keyword evidence="8" id="KW-1003">Cell membrane</keyword>
<dbReference type="RefSeq" id="WP_152158951.1">
    <property type="nucleotide sequence ID" value="NZ_WEHX01000092.1"/>
</dbReference>
<proteinExistence type="inferred from homology"/>
<keyword evidence="7 8" id="KW-0066">ATP synthesis</keyword>
<organism evidence="9 10">
    <name type="scientific">Sutterella seckii</name>
    <dbReference type="NCBI Taxonomy" id="1944635"/>
    <lineage>
        <taxon>Bacteria</taxon>
        <taxon>Pseudomonadati</taxon>
        <taxon>Pseudomonadota</taxon>
        <taxon>Betaproteobacteria</taxon>
        <taxon>Burkholderiales</taxon>
        <taxon>Sutterellaceae</taxon>
        <taxon>Sutterella</taxon>
    </lineage>
</organism>
<dbReference type="NCBIfam" id="NF004402">
    <property type="entry name" value="PRK05758.2-2"/>
    <property type="match status" value="1"/>
</dbReference>
<dbReference type="InterPro" id="IPR000711">
    <property type="entry name" value="ATPase_OSCP/dsu"/>
</dbReference>
<comment type="similarity">
    <text evidence="8">Belongs to the ATPase delta chain family.</text>
</comment>
<name>A0A6I1EQ82_9BURK</name>
<comment type="subcellular location">
    <subcellularLocation>
        <location evidence="8">Cell membrane</location>
        <topology evidence="8">Peripheral membrane protein</topology>
    </subcellularLocation>
    <subcellularLocation>
        <location evidence="1">Membrane</location>
    </subcellularLocation>
</comment>
<keyword evidence="5 8" id="KW-0472">Membrane</keyword>
<evidence type="ECO:0000256" key="6">
    <source>
        <dbReference type="ARBA" id="ARBA00023196"/>
    </source>
</evidence>
<keyword evidence="6 8" id="KW-0139">CF(1)</keyword>
<dbReference type="HAMAP" id="MF_01416">
    <property type="entry name" value="ATP_synth_delta_bact"/>
    <property type="match status" value="1"/>
</dbReference>
<protein>
    <recommendedName>
        <fullName evidence="8">ATP synthase subunit delta</fullName>
    </recommendedName>
    <alternativeName>
        <fullName evidence="8">ATP synthase F(1) sector subunit delta</fullName>
    </alternativeName>
    <alternativeName>
        <fullName evidence="8">F-type ATPase subunit delta</fullName>
        <shortName evidence="8">F-ATPase subunit delta</shortName>
    </alternativeName>
</protein>
<evidence type="ECO:0000256" key="1">
    <source>
        <dbReference type="ARBA" id="ARBA00004370"/>
    </source>
</evidence>
<dbReference type="GO" id="GO:0045259">
    <property type="term" value="C:proton-transporting ATP synthase complex"/>
    <property type="evidence" value="ECO:0007669"/>
    <property type="project" value="UniProtKB-KW"/>
</dbReference>
<dbReference type="SUPFAM" id="SSF47928">
    <property type="entry name" value="N-terminal domain of the delta subunit of the F1F0-ATP synthase"/>
    <property type="match status" value="1"/>
</dbReference>
<dbReference type="GO" id="GO:0046933">
    <property type="term" value="F:proton-transporting ATP synthase activity, rotational mechanism"/>
    <property type="evidence" value="ECO:0007669"/>
    <property type="project" value="UniProtKB-UniRule"/>
</dbReference>
<dbReference type="PRINTS" id="PR00125">
    <property type="entry name" value="ATPASEDELTA"/>
</dbReference>
<comment type="function">
    <text evidence="8">F(1)F(0) ATP synthase produces ATP from ADP in the presence of a proton or sodium gradient. F-type ATPases consist of two structural domains, F(1) containing the extramembraneous catalytic core and F(0) containing the membrane proton channel, linked together by a central stalk and a peripheral stalk. During catalysis, ATP synthesis in the catalytic domain of F(1) is coupled via a rotary mechanism of the central stalk subunits to proton translocation.</text>
</comment>
<evidence type="ECO:0000313" key="9">
    <source>
        <dbReference type="EMBL" id="KAB7654978.1"/>
    </source>
</evidence>
<dbReference type="InterPro" id="IPR026015">
    <property type="entry name" value="ATP_synth_OSCP/delta_N_sf"/>
</dbReference>
<dbReference type="Gene3D" id="1.10.520.20">
    <property type="entry name" value="N-terminal domain of the delta subunit of the F1F0-ATP synthase"/>
    <property type="match status" value="1"/>
</dbReference>
<evidence type="ECO:0000256" key="5">
    <source>
        <dbReference type="ARBA" id="ARBA00023136"/>
    </source>
</evidence>
<reference evidence="9 10" key="1">
    <citation type="submission" date="2019-10" db="EMBL/GenBank/DDBJ databases">
        <title>Genome diversity of Sutterella seckii.</title>
        <authorList>
            <person name="Chaplin A.V."/>
            <person name="Sokolova S.R."/>
            <person name="Mosin K.A."/>
            <person name="Ivanova E.L."/>
            <person name="Kochetkova T.O."/>
            <person name="Goltsov A.Y."/>
            <person name="Trofimov D.Y."/>
            <person name="Efimov B.A."/>
        </authorList>
    </citation>
    <scope>NUCLEOTIDE SEQUENCE [LARGE SCALE GENOMIC DNA]</scope>
    <source>
        <strain evidence="9 10">ASD393</strain>
    </source>
</reference>
<gene>
    <name evidence="8" type="primary">atpH</name>
    <name evidence="9" type="ORF">GBM95_09905</name>
</gene>
<dbReference type="PANTHER" id="PTHR11910">
    <property type="entry name" value="ATP SYNTHASE DELTA CHAIN"/>
    <property type="match status" value="1"/>
</dbReference>
<comment type="caution">
    <text evidence="9">The sequence shown here is derived from an EMBL/GenBank/DDBJ whole genome shotgun (WGS) entry which is preliminary data.</text>
</comment>
<keyword evidence="4 8" id="KW-0406">Ion transport</keyword>
<dbReference type="OrthoDB" id="9816221at2"/>
<sequence length="183" mass="19982">MAELSTIARPYAEGLMEALQERKASAEEMTRVLDAVAQLAQVARDPQVNQLAGDPGLTEDQLYGVLDGMLDADQPAEVKNLLRVVVQNGRIDALPEIARQFRILKNRSEGVADAYIETAFPLTDDELKELLEALAKKFPGVKLHPVVSVEKELIGGVRVHVGDKLLDASIRARLSQMKTALTA</sequence>
<accession>A0A6I1EQ82</accession>
<evidence type="ECO:0000256" key="4">
    <source>
        <dbReference type="ARBA" id="ARBA00023065"/>
    </source>
</evidence>
<evidence type="ECO:0000313" key="10">
    <source>
        <dbReference type="Proteomes" id="UP000430564"/>
    </source>
</evidence>
<dbReference type="EMBL" id="WEHX01000092">
    <property type="protein sequence ID" value="KAB7654978.1"/>
    <property type="molecule type" value="Genomic_DNA"/>
</dbReference>
<keyword evidence="2 8" id="KW-0813">Transport</keyword>
<comment type="function">
    <text evidence="8">This protein is part of the stalk that links CF(0) to CF(1). It either transmits conformational changes from CF(0) to CF(1) or is implicated in proton conduction.</text>
</comment>
<dbReference type="GO" id="GO:0005886">
    <property type="term" value="C:plasma membrane"/>
    <property type="evidence" value="ECO:0007669"/>
    <property type="project" value="UniProtKB-SubCell"/>
</dbReference>